<dbReference type="Gene3D" id="1.10.510.10">
    <property type="entry name" value="Transferase(Phosphotransferase) domain 1"/>
    <property type="match status" value="1"/>
</dbReference>
<evidence type="ECO:0000313" key="9">
    <source>
        <dbReference type="EMBL" id="KAK3251394.1"/>
    </source>
</evidence>
<accession>A0AAE0F4N5</accession>
<keyword evidence="2 5" id="KW-0547">Nucleotide-binding</keyword>
<dbReference type="Proteomes" id="UP001190700">
    <property type="component" value="Unassembled WGS sequence"/>
</dbReference>
<evidence type="ECO:0000313" key="10">
    <source>
        <dbReference type="Proteomes" id="UP001190700"/>
    </source>
</evidence>
<dbReference type="PANTHER" id="PTHR24347">
    <property type="entry name" value="SERINE/THREONINE-PROTEIN KINASE"/>
    <property type="match status" value="1"/>
</dbReference>
<evidence type="ECO:0000256" key="3">
    <source>
        <dbReference type="ARBA" id="ARBA00022777"/>
    </source>
</evidence>
<feature type="region of interest" description="Disordered" evidence="7">
    <location>
        <begin position="102"/>
        <end position="123"/>
    </location>
</feature>
<proteinExistence type="inferred from homology"/>
<evidence type="ECO:0000256" key="5">
    <source>
        <dbReference type="PROSITE-ProRule" id="PRU10141"/>
    </source>
</evidence>
<feature type="binding site" evidence="5">
    <location>
        <position position="252"/>
    </location>
    <ligand>
        <name>ATP</name>
        <dbReference type="ChEBI" id="CHEBI:30616"/>
    </ligand>
</feature>
<evidence type="ECO:0000256" key="2">
    <source>
        <dbReference type="ARBA" id="ARBA00022741"/>
    </source>
</evidence>
<dbReference type="PROSITE" id="PS00107">
    <property type="entry name" value="PROTEIN_KINASE_ATP"/>
    <property type="match status" value="1"/>
</dbReference>
<dbReference type="PROSITE" id="PS00108">
    <property type="entry name" value="PROTEIN_KINASE_ST"/>
    <property type="match status" value="1"/>
</dbReference>
<organism evidence="9 10">
    <name type="scientific">Cymbomonas tetramitiformis</name>
    <dbReference type="NCBI Taxonomy" id="36881"/>
    <lineage>
        <taxon>Eukaryota</taxon>
        <taxon>Viridiplantae</taxon>
        <taxon>Chlorophyta</taxon>
        <taxon>Pyramimonadophyceae</taxon>
        <taxon>Pyramimonadales</taxon>
        <taxon>Pyramimonadaceae</taxon>
        <taxon>Cymbomonas</taxon>
    </lineage>
</organism>
<feature type="compositionally biased region" description="Basic and acidic residues" evidence="7">
    <location>
        <begin position="102"/>
        <end position="120"/>
    </location>
</feature>
<dbReference type="InterPro" id="IPR017441">
    <property type="entry name" value="Protein_kinase_ATP_BS"/>
</dbReference>
<dbReference type="FunFam" id="1.10.510.10:FF:000571">
    <property type="entry name" value="Maternal embryonic leucine zipper kinase"/>
    <property type="match status" value="1"/>
</dbReference>
<dbReference type="PROSITE" id="PS50011">
    <property type="entry name" value="PROTEIN_KINASE_DOM"/>
    <property type="match status" value="1"/>
</dbReference>
<dbReference type="InterPro" id="IPR008271">
    <property type="entry name" value="Ser/Thr_kinase_AS"/>
</dbReference>
<keyword evidence="4 5" id="KW-0067">ATP-binding</keyword>
<protein>
    <recommendedName>
        <fullName evidence="8">Protein kinase domain-containing protein</fullName>
    </recommendedName>
</protein>
<evidence type="ECO:0000256" key="1">
    <source>
        <dbReference type="ARBA" id="ARBA00022679"/>
    </source>
</evidence>
<keyword evidence="6" id="KW-0723">Serine/threonine-protein kinase</keyword>
<name>A0AAE0F4N5_9CHLO</name>
<comment type="caution">
    <text evidence="9">The sequence shown here is derived from an EMBL/GenBank/DDBJ whole genome shotgun (WGS) entry which is preliminary data.</text>
</comment>
<feature type="compositionally biased region" description="Polar residues" evidence="7">
    <location>
        <begin position="8"/>
        <end position="30"/>
    </location>
</feature>
<evidence type="ECO:0000256" key="7">
    <source>
        <dbReference type="SAM" id="MobiDB-lite"/>
    </source>
</evidence>
<feature type="region of interest" description="Disordered" evidence="7">
    <location>
        <begin position="1"/>
        <end position="64"/>
    </location>
</feature>
<keyword evidence="3" id="KW-0418">Kinase</keyword>
<keyword evidence="1" id="KW-0808">Transferase</keyword>
<sequence>MGCGVSKHSVNNAEVPQTESAASVTPSASKINEKWDSKEGAESVAQELPVSLDDENEAGRLAQHDHLPDTSAQLQVEQQLGTLEAPEVPISLTQPQVLEEVSKGEAIKDDRGRGGGEEGTRGVMLEEGPKDWRLEDPKAGCFVEDPKGLELEEGSSMGELEATMDAGTMRTEEVEAVVGTMGTEEVEGVAGTMSTEEVEGMAGTMGTEEVEGVAGTGHLHDAYKVLEELGTGATSSVCAAVDRATGAAVAVKTVQRQEMVGGAVQLEAEIMALQRVGAAVSPHVLQLVAVFEEEATVHLVTERCTGDDLLTKLELQGALPEAEAALVTGQLLQGLEVVHAAGVIHRDLKLENLMFKEAEEGTGGGGKGKGTLKIIDFGSARVAEASDRDHDFGDDLVIGTLEYAAPEVLRAEYCEGSDMWAVGVLVYILLCGAVPFDSEPDQRCARYEFDADAAHVSTDARDFIAHLLVVESSKRLTASKALTHPWLTTWLSSSNVEG</sequence>
<dbReference type="InterPro" id="IPR011009">
    <property type="entry name" value="Kinase-like_dom_sf"/>
</dbReference>
<dbReference type="EMBL" id="LGRX02026059">
    <property type="protein sequence ID" value="KAK3251394.1"/>
    <property type="molecule type" value="Genomic_DNA"/>
</dbReference>
<dbReference type="GO" id="GO:0004674">
    <property type="term" value="F:protein serine/threonine kinase activity"/>
    <property type="evidence" value="ECO:0007669"/>
    <property type="project" value="UniProtKB-KW"/>
</dbReference>
<evidence type="ECO:0000259" key="8">
    <source>
        <dbReference type="PROSITE" id="PS50011"/>
    </source>
</evidence>
<gene>
    <name evidence="9" type="ORF">CYMTET_39260</name>
</gene>
<dbReference type="Pfam" id="PF00069">
    <property type="entry name" value="Pkinase"/>
    <property type="match status" value="1"/>
</dbReference>
<dbReference type="SUPFAM" id="SSF56112">
    <property type="entry name" value="Protein kinase-like (PK-like)"/>
    <property type="match status" value="1"/>
</dbReference>
<evidence type="ECO:0000256" key="4">
    <source>
        <dbReference type="ARBA" id="ARBA00022840"/>
    </source>
</evidence>
<keyword evidence="10" id="KW-1185">Reference proteome</keyword>
<evidence type="ECO:0000256" key="6">
    <source>
        <dbReference type="RuleBase" id="RU000304"/>
    </source>
</evidence>
<reference evidence="9 10" key="1">
    <citation type="journal article" date="2015" name="Genome Biol. Evol.">
        <title>Comparative Genomics of a Bacterivorous Green Alga Reveals Evolutionary Causalities and Consequences of Phago-Mixotrophic Mode of Nutrition.</title>
        <authorList>
            <person name="Burns J.A."/>
            <person name="Paasch A."/>
            <person name="Narechania A."/>
            <person name="Kim E."/>
        </authorList>
    </citation>
    <scope>NUCLEOTIDE SEQUENCE [LARGE SCALE GENOMIC DNA]</scope>
    <source>
        <strain evidence="9 10">PLY_AMNH</strain>
    </source>
</reference>
<feature type="domain" description="Protein kinase" evidence="8">
    <location>
        <begin position="223"/>
        <end position="487"/>
    </location>
</feature>
<feature type="compositionally biased region" description="Basic and acidic residues" evidence="7">
    <location>
        <begin position="31"/>
        <end position="41"/>
    </location>
</feature>
<dbReference type="SMART" id="SM00220">
    <property type="entry name" value="S_TKc"/>
    <property type="match status" value="1"/>
</dbReference>
<dbReference type="AlphaFoldDB" id="A0AAE0F4N5"/>
<dbReference type="GO" id="GO:0005524">
    <property type="term" value="F:ATP binding"/>
    <property type="evidence" value="ECO:0007669"/>
    <property type="project" value="UniProtKB-UniRule"/>
</dbReference>
<dbReference type="InterPro" id="IPR000719">
    <property type="entry name" value="Prot_kinase_dom"/>
</dbReference>
<comment type="similarity">
    <text evidence="6">Belongs to the protein kinase superfamily.</text>
</comment>